<evidence type="ECO:0000256" key="3">
    <source>
        <dbReference type="SAM" id="MobiDB-lite"/>
    </source>
</evidence>
<feature type="domain" description="WRC" evidence="4">
    <location>
        <begin position="63"/>
        <end position="111"/>
    </location>
</feature>
<accession>A0A7I8ICY5</accession>
<dbReference type="EMBL" id="LR743589">
    <property type="protein sequence ID" value="CAA2615771.1"/>
    <property type="molecule type" value="Genomic_DNA"/>
</dbReference>
<keyword evidence="1" id="KW-0539">Nucleus</keyword>
<keyword evidence="6" id="KW-1185">Reference proteome</keyword>
<proteinExistence type="predicted"/>
<dbReference type="Pfam" id="PF08879">
    <property type="entry name" value="WRC"/>
    <property type="match status" value="1"/>
</dbReference>
<feature type="compositionally biased region" description="Acidic residues" evidence="3">
    <location>
        <begin position="183"/>
        <end position="212"/>
    </location>
</feature>
<feature type="region of interest" description="Disordered" evidence="3">
    <location>
        <begin position="25"/>
        <end position="65"/>
    </location>
</feature>
<dbReference type="InterPro" id="IPR014977">
    <property type="entry name" value="WRC_dom"/>
</dbReference>
<evidence type="ECO:0000259" key="4">
    <source>
        <dbReference type="PROSITE" id="PS51667"/>
    </source>
</evidence>
<dbReference type="PANTHER" id="PTHR34680:SF3">
    <property type="entry name" value="EXPRESSED PROTEIN"/>
    <property type="match status" value="1"/>
</dbReference>
<gene>
    <name evidence="5" type="ORF">SI7747_02002021</name>
</gene>
<reference evidence="5 6" key="1">
    <citation type="submission" date="2019-12" db="EMBL/GenBank/DDBJ databases">
        <authorList>
            <person name="Scholz U."/>
            <person name="Mascher M."/>
            <person name="Fiebig A."/>
        </authorList>
    </citation>
    <scope>NUCLEOTIDE SEQUENCE</scope>
</reference>
<name>A0A7I8ICY5_SPIIN</name>
<sequence>MPLLDGSAKYQTPLEAPLEVRLMSGAVGAGGGSAGERGGARRPTWPSPKGDEESRRGEEEEKKNTVAICKKGDGKGWQCKREAQWGYSLCQYHLEKLRSYSCYSQRKKPRAASASEKPPTAGGAVRRQRTPPQTRNKRQRPADPLPDKALGISDSFYYYSGFGPLWRKRRGGRPEDGATAAKDEEEEEPAGGEEDEDEEEEGGEEEEEEECEEPRGGNGKPMKSRPLSSIL</sequence>
<evidence type="ECO:0000313" key="6">
    <source>
        <dbReference type="Proteomes" id="UP001189122"/>
    </source>
</evidence>
<feature type="compositionally biased region" description="Basic and acidic residues" evidence="3">
    <location>
        <begin position="49"/>
        <end position="65"/>
    </location>
</feature>
<dbReference type="AlphaFoldDB" id="A0A7I8ICY5"/>
<evidence type="ECO:0000313" key="5">
    <source>
        <dbReference type="EMBL" id="CAA2615771.1"/>
    </source>
</evidence>
<evidence type="ECO:0000256" key="2">
    <source>
        <dbReference type="PROSITE-ProRule" id="PRU01002"/>
    </source>
</evidence>
<dbReference type="EMBL" id="CACRZD030000002">
    <property type="protein sequence ID" value="CAA6655481.1"/>
    <property type="molecule type" value="Genomic_DNA"/>
</dbReference>
<dbReference type="Proteomes" id="UP001189122">
    <property type="component" value="Unassembled WGS sequence"/>
</dbReference>
<dbReference type="PANTHER" id="PTHR34680">
    <property type="entry name" value="EXPRESSED PROTEIN"/>
    <property type="match status" value="1"/>
</dbReference>
<feature type="region of interest" description="Disordered" evidence="3">
    <location>
        <begin position="105"/>
        <end position="231"/>
    </location>
</feature>
<evidence type="ECO:0000256" key="1">
    <source>
        <dbReference type="ARBA" id="ARBA00023242"/>
    </source>
</evidence>
<protein>
    <recommendedName>
        <fullName evidence="4">WRC domain-containing protein</fullName>
    </recommendedName>
</protein>
<comment type="caution">
    <text evidence="2">Lacks conserved residue(s) required for the propagation of feature annotation.</text>
</comment>
<organism evidence="5">
    <name type="scientific">Spirodela intermedia</name>
    <name type="common">Intermediate duckweed</name>
    <dbReference type="NCBI Taxonomy" id="51605"/>
    <lineage>
        <taxon>Eukaryota</taxon>
        <taxon>Viridiplantae</taxon>
        <taxon>Streptophyta</taxon>
        <taxon>Embryophyta</taxon>
        <taxon>Tracheophyta</taxon>
        <taxon>Spermatophyta</taxon>
        <taxon>Magnoliopsida</taxon>
        <taxon>Liliopsida</taxon>
        <taxon>Araceae</taxon>
        <taxon>Lemnoideae</taxon>
        <taxon>Spirodela</taxon>
    </lineage>
</organism>
<feature type="compositionally biased region" description="Gly residues" evidence="3">
    <location>
        <begin position="27"/>
        <end position="37"/>
    </location>
</feature>
<dbReference type="PROSITE" id="PS51667">
    <property type="entry name" value="WRC"/>
    <property type="match status" value="1"/>
</dbReference>